<dbReference type="EMBL" id="WUUS01000003">
    <property type="protein sequence ID" value="MXR40994.1"/>
    <property type="molecule type" value="Genomic_DNA"/>
</dbReference>
<comment type="cofactor">
    <cofactor evidence="7">
        <name>Cu cation</name>
        <dbReference type="ChEBI" id="CHEBI:23378"/>
    </cofactor>
    <text evidence="7">Binds 1 copper ion per subunit.</text>
</comment>
<dbReference type="InterPro" id="IPR028871">
    <property type="entry name" value="BlueCu_1_BS"/>
</dbReference>
<feature type="binding site" evidence="7">
    <location>
        <position position="152"/>
    </location>
    <ligand>
        <name>Cu cation</name>
        <dbReference type="ChEBI" id="CHEBI:23378"/>
    </ligand>
</feature>
<proteinExistence type="predicted"/>
<reference evidence="9 10" key="1">
    <citation type="submission" date="2019-12" db="EMBL/GenBank/DDBJ databases">
        <title>Isolation and characterization of three novel carbon monoxide-oxidizing members of Halobacteria from salione crusts and soils.</title>
        <authorList>
            <person name="Myers M.R."/>
            <person name="King G.M."/>
        </authorList>
    </citation>
    <scope>NUCLEOTIDE SEQUENCE [LARGE SCALE GENOMIC DNA]</scope>
    <source>
        <strain evidence="9 10">WSA2</strain>
    </source>
</reference>
<protein>
    <submittedName>
        <fullName evidence="9">Halocyanin domain-containing protein</fullName>
    </submittedName>
</protein>
<keyword evidence="2" id="KW-0813">Transport</keyword>
<accession>A0A6B0SQ04</accession>
<dbReference type="InterPro" id="IPR008972">
    <property type="entry name" value="Cupredoxin"/>
</dbReference>
<evidence type="ECO:0000256" key="2">
    <source>
        <dbReference type="ARBA" id="ARBA00022448"/>
    </source>
</evidence>
<evidence type="ECO:0000256" key="6">
    <source>
        <dbReference type="ARBA" id="ARBA00023008"/>
    </source>
</evidence>
<dbReference type="SUPFAM" id="SSF49503">
    <property type="entry name" value="Cupredoxins"/>
    <property type="match status" value="1"/>
</dbReference>
<keyword evidence="6 7" id="KW-0186">Copper</keyword>
<dbReference type="InterPro" id="IPR002386">
    <property type="entry name" value="Amicyanin/Pseudoazurin"/>
</dbReference>
<dbReference type="GO" id="GO:0042597">
    <property type="term" value="C:periplasmic space"/>
    <property type="evidence" value="ECO:0007669"/>
    <property type="project" value="UniProtKB-SubCell"/>
</dbReference>
<dbReference type="GO" id="GO:0005507">
    <property type="term" value="F:copper ion binding"/>
    <property type="evidence" value="ECO:0007669"/>
    <property type="project" value="InterPro"/>
</dbReference>
<dbReference type="InterPro" id="IPR006311">
    <property type="entry name" value="TAT_signal"/>
</dbReference>
<feature type="binding site" evidence="7">
    <location>
        <position position="114"/>
    </location>
    <ligand>
        <name>Cu cation</name>
        <dbReference type="ChEBI" id="CHEBI:23378"/>
    </ligand>
</feature>
<evidence type="ECO:0000256" key="4">
    <source>
        <dbReference type="ARBA" id="ARBA00022764"/>
    </source>
</evidence>
<dbReference type="InterPro" id="IPR017533">
    <property type="entry name" value="Halocyanin"/>
</dbReference>
<dbReference type="PROSITE" id="PS00196">
    <property type="entry name" value="COPPER_BLUE"/>
    <property type="match status" value="1"/>
</dbReference>
<evidence type="ECO:0000256" key="5">
    <source>
        <dbReference type="ARBA" id="ARBA00022982"/>
    </source>
</evidence>
<dbReference type="NCBIfam" id="TIGR03102">
    <property type="entry name" value="halo_cynanin"/>
    <property type="match status" value="1"/>
</dbReference>
<comment type="caution">
    <text evidence="9">The sequence shown here is derived from an EMBL/GenBank/DDBJ whole genome shotgun (WGS) entry which is preliminary data.</text>
</comment>
<dbReference type="GO" id="GO:0009055">
    <property type="term" value="F:electron transfer activity"/>
    <property type="evidence" value="ECO:0007669"/>
    <property type="project" value="InterPro"/>
</dbReference>
<evidence type="ECO:0000313" key="10">
    <source>
        <dbReference type="Proteomes" id="UP000437065"/>
    </source>
</evidence>
<comment type="subcellular location">
    <subcellularLocation>
        <location evidence="1">Periplasm</location>
    </subcellularLocation>
</comment>
<evidence type="ECO:0000259" key="8">
    <source>
        <dbReference type="Pfam" id="PF00127"/>
    </source>
</evidence>
<dbReference type="AlphaFoldDB" id="A0A6B0SQ04"/>
<dbReference type="Proteomes" id="UP000437065">
    <property type="component" value="Unassembled WGS sequence"/>
</dbReference>
<dbReference type="CDD" id="cd04220">
    <property type="entry name" value="Halocyanin"/>
    <property type="match status" value="1"/>
</dbReference>
<dbReference type="Pfam" id="PF00127">
    <property type="entry name" value="Copper-bind"/>
    <property type="match status" value="1"/>
</dbReference>
<organism evidence="9 10">
    <name type="scientific">Halobaculum saliterrae</name>
    <dbReference type="NCBI Taxonomy" id="2073113"/>
    <lineage>
        <taxon>Archaea</taxon>
        <taxon>Methanobacteriati</taxon>
        <taxon>Methanobacteriota</taxon>
        <taxon>Stenosarchaea group</taxon>
        <taxon>Halobacteria</taxon>
        <taxon>Halobacteriales</taxon>
        <taxon>Haloferacaceae</taxon>
        <taxon>Halobaculum</taxon>
    </lineage>
</organism>
<evidence type="ECO:0000256" key="1">
    <source>
        <dbReference type="ARBA" id="ARBA00004418"/>
    </source>
</evidence>
<gene>
    <name evidence="9" type="ORF">GRX01_06515</name>
</gene>
<feature type="binding site" evidence="7">
    <location>
        <position position="157"/>
    </location>
    <ligand>
        <name>Cu cation</name>
        <dbReference type="ChEBI" id="CHEBI:23378"/>
    </ligand>
</feature>
<keyword evidence="10" id="KW-1185">Reference proteome</keyword>
<keyword evidence="5" id="KW-0249">Electron transport</keyword>
<evidence type="ECO:0000313" key="9">
    <source>
        <dbReference type="EMBL" id="MXR40994.1"/>
    </source>
</evidence>
<dbReference type="OrthoDB" id="11836at2157"/>
<keyword evidence="4" id="KW-0574">Periplasm</keyword>
<dbReference type="PRINTS" id="PR00155">
    <property type="entry name" value="AMICYANIN"/>
</dbReference>
<feature type="domain" description="Blue (type 1) copper" evidence="8">
    <location>
        <begin position="78"/>
        <end position="163"/>
    </location>
</feature>
<sequence length="166" mass="16889">MSDPTTAGRDRDRPAATRRRLLAAVGAGATAALAGCSASGDGGGSGSDGDGTDRYDGWLADANGYDGEVADRTGADEVTVAVGAGDGLAYDPAAVRVSPGTTVTWEWTGMGSRHNVVDDAGGFESSYYATEGETFSHEFAEPGVAKYYCTPHENLGMVGVVEVVDG</sequence>
<evidence type="ECO:0000256" key="3">
    <source>
        <dbReference type="ARBA" id="ARBA00022723"/>
    </source>
</evidence>
<dbReference type="InterPro" id="IPR000923">
    <property type="entry name" value="BlueCu_1"/>
</dbReference>
<dbReference type="RefSeq" id="WP_159664686.1">
    <property type="nucleotide sequence ID" value="NZ_WUUS01000003.1"/>
</dbReference>
<feature type="binding site" evidence="7">
    <location>
        <position position="149"/>
    </location>
    <ligand>
        <name>Cu cation</name>
        <dbReference type="ChEBI" id="CHEBI:23378"/>
    </ligand>
</feature>
<dbReference type="PROSITE" id="PS51318">
    <property type="entry name" value="TAT"/>
    <property type="match status" value="1"/>
</dbReference>
<name>A0A6B0SQ04_9EURY</name>
<evidence type="ECO:0000256" key="7">
    <source>
        <dbReference type="PIRSR" id="PIRSR602386-1"/>
    </source>
</evidence>
<dbReference type="Gene3D" id="2.60.40.420">
    <property type="entry name" value="Cupredoxins - blue copper proteins"/>
    <property type="match status" value="1"/>
</dbReference>
<keyword evidence="3 7" id="KW-0479">Metal-binding</keyword>